<comment type="similarity">
    <text evidence="2 8">Belongs to the pantothenate synthetase family.</text>
</comment>
<evidence type="ECO:0000313" key="10">
    <source>
        <dbReference type="Proteomes" id="UP000218627"/>
    </source>
</evidence>
<dbReference type="GO" id="GO:0005829">
    <property type="term" value="C:cytosol"/>
    <property type="evidence" value="ECO:0007669"/>
    <property type="project" value="TreeGrafter"/>
</dbReference>
<evidence type="ECO:0000256" key="6">
    <source>
        <dbReference type="ARBA" id="ARBA00022840"/>
    </source>
</evidence>
<name>A0A285NWA4_9AQUI</name>
<dbReference type="InterPro" id="IPR004821">
    <property type="entry name" value="Cyt_trans-like"/>
</dbReference>
<keyword evidence="4 8" id="KW-0566">Pantothenate biosynthesis</keyword>
<dbReference type="InterPro" id="IPR003721">
    <property type="entry name" value="Pantoate_ligase"/>
</dbReference>
<keyword evidence="6 8" id="KW-0067">ATP-binding</keyword>
<dbReference type="HAMAP" id="MF_00158">
    <property type="entry name" value="PanC"/>
    <property type="match status" value="1"/>
</dbReference>
<dbReference type="CDD" id="cd00560">
    <property type="entry name" value="PanC"/>
    <property type="match status" value="1"/>
</dbReference>
<dbReference type="Pfam" id="PF02569">
    <property type="entry name" value="Pantoate_ligase"/>
    <property type="match status" value="1"/>
</dbReference>
<dbReference type="GO" id="GO:0015940">
    <property type="term" value="P:pantothenate biosynthetic process"/>
    <property type="evidence" value="ECO:0007669"/>
    <property type="project" value="UniProtKB-UniRule"/>
</dbReference>
<protein>
    <recommendedName>
        <fullName evidence="8">Pantothenate synthetase</fullName>
        <shortName evidence="8">PS</shortName>
        <ecNumber evidence="8">6.3.2.1</ecNumber>
    </recommendedName>
    <alternativeName>
        <fullName evidence="8">Pantoate--beta-alanine ligase</fullName>
    </alternativeName>
    <alternativeName>
        <fullName evidence="8">Pantoate-activating enzyme</fullName>
    </alternativeName>
</protein>
<evidence type="ECO:0000313" key="9">
    <source>
        <dbReference type="EMBL" id="SNZ12176.1"/>
    </source>
</evidence>
<keyword evidence="5 8" id="KW-0547">Nucleotide-binding</keyword>
<comment type="function">
    <text evidence="8">Catalyzes the condensation of pantoate with beta-alanine in an ATP-dependent reaction via a pantoyl-adenylate intermediate.</text>
</comment>
<evidence type="ECO:0000256" key="4">
    <source>
        <dbReference type="ARBA" id="ARBA00022655"/>
    </source>
</evidence>
<dbReference type="NCBIfam" id="TIGR00018">
    <property type="entry name" value="panC"/>
    <property type="match status" value="1"/>
</dbReference>
<comment type="subunit">
    <text evidence="8">Homodimer.</text>
</comment>
<dbReference type="InterPro" id="IPR042176">
    <property type="entry name" value="Pantoate_ligase_C"/>
</dbReference>
<dbReference type="EMBL" id="OBEN01000001">
    <property type="protein sequence ID" value="SNZ12176.1"/>
    <property type="molecule type" value="Genomic_DNA"/>
</dbReference>
<dbReference type="GO" id="GO:0004592">
    <property type="term" value="F:pantoate-beta-alanine ligase activity"/>
    <property type="evidence" value="ECO:0007669"/>
    <property type="project" value="UniProtKB-UniRule"/>
</dbReference>
<feature type="binding site" evidence="8">
    <location>
        <position position="180"/>
    </location>
    <ligand>
        <name>ATP</name>
        <dbReference type="ChEBI" id="CHEBI:30616"/>
    </ligand>
</feature>
<accession>A0A285NWA4</accession>
<comment type="subcellular location">
    <subcellularLocation>
        <location evidence="8">Cytoplasm</location>
    </subcellularLocation>
</comment>
<comment type="catalytic activity">
    <reaction evidence="7 8">
        <text>(R)-pantoate + beta-alanine + ATP = (R)-pantothenate + AMP + diphosphate + H(+)</text>
        <dbReference type="Rhea" id="RHEA:10912"/>
        <dbReference type="ChEBI" id="CHEBI:15378"/>
        <dbReference type="ChEBI" id="CHEBI:15980"/>
        <dbReference type="ChEBI" id="CHEBI:29032"/>
        <dbReference type="ChEBI" id="CHEBI:30616"/>
        <dbReference type="ChEBI" id="CHEBI:33019"/>
        <dbReference type="ChEBI" id="CHEBI:57966"/>
        <dbReference type="ChEBI" id="CHEBI:456215"/>
        <dbReference type="EC" id="6.3.2.1"/>
    </reaction>
</comment>
<dbReference type="UniPathway" id="UPA00028">
    <property type="reaction ID" value="UER00005"/>
</dbReference>
<dbReference type="EC" id="6.3.2.1" evidence="8"/>
<dbReference type="PANTHER" id="PTHR21299:SF1">
    <property type="entry name" value="PANTOATE--BETA-ALANINE LIGASE"/>
    <property type="match status" value="1"/>
</dbReference>
<dbReference type="FunFam" id="3.30.1300.10:FF:000001">
    <property type="entry name" value="Pantothenate synthetase"/>
    <property type="match status" value="1"/>
</dbReference>
<dbReference type="InterPro" id="IPR014729">
    <property type="entry name" value="Rossmann-like_a/b/a_fold"/>
</dbReference>
<feature type="binding site" evidence="8">
    <location>
        <position position="65"/>
    </location>
    <ligand>
        <name>(R)-pantoate</name>
        <dbReference type="ChEBI" id="CHEBI:15980"/>
    </ligand>
</feature>
<evidence type="ECO:0000256" key="2">
    <source>
        <dbReference type="ARBA" id="ARBA00009256"/>
    </source>
</evidence>
<dbReference type="NCBIfam" id="TIGR00125">
    <property type="entry name" value="cyt_tran_rel"/>
    <property type="match status" value="1"/>
</dbReference>
<feature type="binding site" evidence="8">
    <location>
        <position position="157"/>
    </location>
    <ligand>
        <name>(R)-pantoate</name>
        <dbReference type="ChEBI" id="CHEBI:15980"/>
    </ligand>
</feature>
<feature type="binding site" evidence="8">
    <location>
        <begin position="188"/>
        <end position="191"/>
    </location>
    <ligand>
        <name>ATP</name>
        <dbReference type="ChEBI" id="CHEBI:30616"/>
    </ligand>
</feature>
<feature type="binding site" evidence="8">
    <location>
        <begin position="151"/>
        <end position="154"/>
    </location>
    <ligand>
        <name>ATP</name>
        <dbReference type="ChEBI" id="CHEBI:30616"/>
    </ligand>
</feature>
<dbReference type="Gene3D" id="3.40.50.620">
    <property type="entry name" value="HUPs"/>
    <property type="match status" value="1"/>
</dbReference>
<gene>
    <name evidence="8" type="primary">panC</name>
    <name evidence="9" type="ORF">SAMN06265353_0466</name>
</gene>
<feature type="binding site" evidence="8">
    <location>
        <begin position="34"/>
        <end position="41"/>
    </location>
    <ligand>
        <name>ATP</name>
        <dbReference type="ChEBI" id="CHEBI:30616"/>
    </ligand>
</feature>
<evidence type="ECO:0000256" key="8">
    <source>
        <dbReference type="HAMAP-Rule" id="MF_00158"/>
    </source>
</evidence>
<reference evidence="10" key="1">
    <citation type="submission" date="2017-09" db="EMBL/GenBank/DDBJ databases">
        <authorList>
            <person name="Varghese N."/>
            <person name="Submissions S."/>
        </authorList>
    </citation>
    <scope>NUCLEOTIDE SEQUENCE [LARGE SCALE GENOMIC DNA]</scope>
    <source>
        <strain evidence="10">DSM 2913</strain>
    </source>
</reference>
<evidence type="ECO:0000256" key="3">
    <source>
        <dbReference type="ARBA" id="ARBA00022598"/>
    </source>
</evidence>
<keyword evidence="8" id="KW-0963">Cytoplasm</keyword>
<dbReference type="Gene3D" id="3.30.1300.10">
    <property type="entry name" value="Pantoate-beta-alanine ligase, C-terminal domain"/>
    <property type="match status" value="1"/>
</dbReference>
<dbReference type="RefSeq" id="WP_096600660.1">
    <property type="nucleotide sequence ID" value="NZ_OBEN01000001.1"/>
</dbReference>
<comment type="miscellaneous">
    <text evidence="8">The reaction proceeds by a bi uni uni bi ping pong mechanism.</text>
</comment>
<comment type="pathway">
    <text evidence="1 8">Cofactor biosynthesis; (R)-pantothenate biosynthesis; (R)-pantothenate from (R)-pantoate and beta-alanine: step 1/1.</text>
</comment>
<sequence>MPTLFRKVKDVKNFIRDIKNSAGNAHSIGLVPTMGYLHEGHMELIKKSKLQNEITVVSIYVNPLQFGPEEDYQRYPRDLERDLAMCEEAGVDVVFAPTDEEMYPEKPKVRIEVEGISDVLEGAFRPGHFSGVALVVLKLLNIVHPDRAYFGEKDFQQLKLIQRLVKDLSYPVEIVPVATVRDKDGLALSSRNTYLKENERESALSIYRSFLIAQKLFKAGNTNANDLKQAIREYISKHPHVKKIDYVEIVDEDFNIKEGEVSQGDRILVAVWIGNTRLIDNWRLSYEEV</sequence>
<dbReference type="SUPFAM" id="SSF52374">
    <property type="entry name" value="Nucleotidylyl transferase"/>
    <property type="match status" value="1"/>
</dbReference>
<dbReference type="PANTHER" id="PTHR21299">
    <property type="entry name" value="CYTIDYLATE KINASE/PANTOATE-BETA-ALANINE LIGASE"/>
    <property type="match status" value="1"/>
</dbReference>
<dbReference type="GO" id="GO:0005524">
    <property type="term" value="F:ATP binding"/>
    <property type="evidence" value="ECO:0007669"/>
    <property type="project" value="UniProtKB-KW"/>
</dbReference>
<evidence type="ECO:0000256" key="7">
    <source>
        <dbReference type="ARBA" id="ARBA00048258"/>
    </source>
</evidence>
<dbReference type="Proteomes" id="UP000218627">
    <property type="component" value="Unassembled WGS sequence"/>
</dbReference>
<organism evidence="9 10">
    <name type="scientific">Hydrogenobacter hydrogenophilus</name>
    <dbReference type="NCBI Taxonomy" id="35835"/>
    <lineage>
        <taxon>Bacteria</taxon>
        <taxon>Pseudomonadati</taxon>
        <taxon>Aquificota</taxon>
        <taxon>Aquificia</taxon>
        <taxon>Aquificales</taxon>
        <taxon>Aquificaceae</taxon>
        <taxon>Hydrogenobacter</taxon>
    </lineage>
</organism>
<dbReference type="OrthoDB" id="9773087at2"/>
<feature type="active site" description="Proton donor" evidence="8">
    <location>
        <position position="41"/>
    </location>
</feature>
<dbReference type="FunFam" id="3.40.50.620:FF:000013">
    <property type="entry name" value="Pantothenate synthetase"/>
    <property type="match status" value="1"/>
</dbReference>
<feature type="binding site" evidence="8">
    <location>
        <position position="65"/>
    </location>
    <ligand>
        <name>beta-alanine</name>
        <dbReference type="ChEBI" id="CHEBI:57966"/>
    </ligand>
</feature>
<proteinExistence type="inferred from homology"/>
<keyword evidence="10" id="KW-1185">Reference proteome</keyword>
<dbReference type="AlphaFoldDB" id="A0A285NWA4"/>
<evidence type="ECO:0000256" key="5">
    <source>
        <dbReference type="ARBA" id="ARBA00022741"/>
    </source>
</evidence>
<evidence type="ECO:0000256" key="1">
    <source>
        <dbReference type="ARBA" id="ARBA00004990"/>
    </source>
</evidence>
<keyword evidence="3 8" id="KW-0436">Ligase</keyword>